<proteinExistence type="predicted"/>
<keyword evidence="2" id="KW-1185">Reference proteome</keyword>
<comment type="caution">
    <text evidence="1">The sequence shown here is derived from an EMBL/GenBank/DDBJ whole genome shotgun (WGS) entry which is preliminary data.</text>
</comment>
<gene>
    <name evidence="1" type="ORF">MILVUS5_LOCUS24665</name>
</gene>
<dbReference type="EMBL" id="CASHSV030000311">
    <property type="protein sequence ID" value="CAJ2658265.1"/>
    <property type="molecule type" value="Genomic_DNA"/>
</dbReference>
<accession>A0ACB0KNF5</accession>
<reference evidence="1" key="1">
    <citation type="submission" date="2023-10" db="EMBL/GenBank/DDBJ databases">
        <authorList>
            <person name="Rodriguez Cubillos JULIANA M."/>
            <person name="De Vega J."/>
        </authorList>
    </citation>
    <scope>NUCLEOTIDE SEQUENCE</scope>
</reference>
<dbReference type="Proteomes" id="UP001177021">
    <property type="component" value="Unassembled WGS sequence"/>
</dbReference>
<evidence type="ECO:0000313" key="1">
    <source>
        <dbReference type="EMBL" id="CAJ2658265.1"/>
    </source>
</evidence>
<sequence>MKMGGIIFGLVVVVVALSMNVAASEVHHVVGGDHGWDPNSDILSWSSGKVFRVGDKIWFAYSVAQGLIAELKSREEYESCNMSNPIMMYTEGLHTIPLEKEGIRYFVSSNSENCKNGLKLHVEVQPKDSPSRALPNTQNVVAAEPTSPSGSAHYGHSHSVILSILLCVIVVIAY</sequence>
<protein>
    <submittedName>
        <fullName evidence="1">Uncharacterized protein</fullName>
    </submittedName>
</protein>
<organism evidence="1 2">
    <name type="scientific">Trifolium pratense</name>
    <name type="common">Red clover</name>
    <dbReference type="NCBI Taxonomy" id="57577"/>
    <lineage>
        <taxon>Eukaryota</taxon>
        <taxon>Viridiplantae</taxon>
        <taxon>Streptophyta</taxon>
        <taxon>Embryophyta</taxon>
        <taxon>Tracheophyta</taxon>
        <taxon>Spermatophyta</taxon>
        <taxon>Magnoliopsida</taxon>
        <taxon>eudicotyledons</taxon>
        <taxon>Gunneridae</taxon>
        <taxon>Pentapetalae</taxon>
        <taxon>rosids</taxon>
        <taxon>fabids</taxon>
        <taxon>Fabales</taxon>
        <taxon>Fabaceae</taxon>
        <taxon>Papilionoideae</taxon>
        <taxon>50 kb inversion clade</taxon>
        <taxon>NPAAA clade</taxon>
        <taxon>Hologalegina</taxon>
        <taxon>IRL clade</taxon>
        <taxon>Trifolieae</taxon>
        <taxon>Trifolium</taxon>
    </lineage>
</organism>
<name>A0ACB0KNF5_TRIPR</name>
<evidence type="ECO:0000313" key="2">
    <source>
        <dbReference type="Proteomes" id="UP001177021"/>
    </source>
</evidence>